<organism evidence="3 4">
    <name type="scientific">Gnathostoma spinigerum</name>
    <dbReference type="NCBI Taxonomy" id="75299"/>
    <lineage>
        <taxon>Eukaryota</taxon>
        <taxon>Metazoa</taxon>
        <taxon>Ecdysozoa</taxon>
        <taxon>Nematoda</taxon>
        <taxon>Chromadorea</taxon>
        <taxon>Rhabditida</taxon>
        <taxon>Spirurina</taxon>
        <taxon>Gnathostomatomorpha</taxon>
        <taxon>Gnathostomatoidea</taxon>
        <taxon>Gnathostomatidae</taxon>
        <taxon>Gnathostoma</taxon>
    </lineage>
</organism>
<evidence type="ECO:0000259" key="2">
    <source>
        <dbReference type="Pfam" id="PF16879"/>
    </source>
</evidence>
<feature type="domain" description="Sin3 C-terminal" evidence="2">
    <location>
        <begin position="1"/>
        <end position="205"/>
    </location>
</feature>
<proteinExistence type="predicted"/>
<dbReference type="EMBL" id="JBGFUD010008792">
    <property type="protein sequence ID" value="MFH4982225.1"/>
    <property type="molecule type" value="Genomic_DNA"/>
</dbReference>
<keyword evidence="4" id="KW-1185">Reference proteome</keyword>
<comment type="caution">
    <text evidence="3">The sequence shown here is derived from an EMBL/GenBank/DDBJ whole genome shotgun (WGS) entry which is preliminary data.</text>
</comment>
<name>A0ABD6ERQ0_9BILA</name>
<reference evidence="3 4" key="1">
    <citation type="submission" date="2024-08" db="EMBL/GenBank/DDBJ databases">
        <title>Gnathostoma spinigerum genome.</title>
        <authorList>
            <person name="Gonzalez-Bertolin B."/>
            <person name="Monzon S."/>
            <person name="Zaballos A."/>
            <person name="Jimenez P."/>
            <person name="Dekumyoy P."/>
            <person name="Varona S."/>
            <person name="Cuesta I."/>
            <person name="Sumanam S."/>
            <person name="Adisakwattana P."/>
            <person name="Gasser R.B."/>
            <person name="Hernandez-Gonzalez A."/>
            <person name="Young N.D."/>
            <person name="Perteguer M.J."/>
        </authorList>
    </citation>
    <scope>NUCLEOTIDE SEQUENCE [LARGE SCALE GENOMIC DNA]</scope>
    <source>
        <strain evidence="3">AL3</strain>
        <tissue evidence="3">Liver</tissue>
    </source>
</reference>
<evidence type="ECO:0000256" key="1">
    <source>
        <dbReference type="SAM" id="MobiDB-lite"/>
    </source>
</evidence>
<dbReference type="Pfam" id="PF16879">
    <property type="entry name" value="Sin3a_C"/>
    <property type="match status" value="1"/>
</dbReference>
<protein>
    <recommendedName>
        <fullName evidence="2">Sin3 C-terminal domain-containing protein</fullName>
    </recommendedName>
</protein>
<gene>
    <name evidence="3" type="ORF">AB6A40_008934</name>
</gene>
<accession>A0ABD6ERQ0</accession>
<dbReference type="Proteomes" id="UP001608902">
    <property type="component" value="Unassembled WGS sequence"/>
</dbReference>
<feature type="region of interest" description="Disordered" evidence="1">
    <location>
        <begin position="151"/>
        <end position="173"/>
    </location>
</feature>
<sequence>MDKIVSTMGRQLQAMTTEEVNIGTFELYQKFRFDKPLNMYEKTENESRIEAAYETASEQLLANQNCFKTFFIHGKNKVTVELIDSDTIEENSEHDNEALPKWNHYVQHFMKSLCEDASSLSADEQQHFAEILAEKPVFLMRNVRVVMEHNKGYEEESKQQENSRREDSVSGEKEQPLIVREDLHVHFTSSNNYRMQFVAGSSDVLIRYGAAQRGMKKHKLVVARRKERFTSWLELHRYDEGSDLLGTPRNWLSDGSKIIPVRHPKLPYLIYNRYVSTASDDCRSSSISTTHS</sequence>
<dbReference type="AlphaFoldDB" id="A0ABD6ERQ0"/>
<evidence type="ECO:0000313" key="4">
    <source>
        <dbReference type="Proteomes" id="UP001608902"/>
    </source>
</evidence>
<evidence type="ECO:0000313" key="3">
    <source>
        <dbReference type="EMBL" id="MFH4982225.1"/>
    </source>
</evidence>
<dbReference type="InterPro" id="IPR031693">
    <property type="entry name" value="Sin3_C"/>
</dbReference>